<dbReference type="PANTHER" id="PTHR33370:SF1">
    <property type="entry name" value="TRANSLATION INITIATION FACTOR IF-1, CHLOROPLASTIC"/>
    <property type="match status" value="1"/>
</dbReference>
<reference evidence="7" key="1">
    <citation type="submission" date="2020-04" db="EMBL/GenBank/DDBJ databases">
        <authorList>
            <person name="Zhang T."/>
        </authorList>
    </citation>
    <scope>NUCLEOTIDE SEQUENCE</scope>
    <source>
        <strain evidence="7">HKST-UBA13</strain>
    </source>
</reference>
<accession>A0A955L167</accession>
<dbReference type="SUPFAM" id="SSF50249">
    <property type="entry name" value="Nucleic acid-binding proteins"/>
    <property type="match status" value="1"/>
</dbReference>
<dbReference type="Proteomes" id="UP000775877">
    <property type="component" value="Unassembled WGS sequence"/>
</dbReference>
<evidence type="ECO:0000313" key="8">
    <source>
        <dbReference type="Proteomes" id="UP000775877"/>
    </source>
</evidence>
<dbReference type="PROSITE" id="PS50832">
    <property type="entry name" value="S1_IF1_TYPE"/>
    <property type="match status" value="1"/>
</dbReference>
<evidence type="ECO:0000259" key="6">
    <source>
        <dbReference type="PROSITE" id="PS50832"/>
    </source>
</evidence>
<evidence type="ECO:0000256" key="3">
    <source>
        <dbReference type="ARBA" id="ARBA00022917"/>
    </source>
</evidence>
<proteinExistence type="inferred from homology"/>
<evidence type="ECO:0000256" key="1">
    <source>
        <dbReference type="ARBA" id="ARBA00010939"/>
    </source>
</evidence>
<keyword evidence="3 5" id="KW-0648">Protein biosynthesis</keyword>
<dbReference type="GO" id="GO:0005829">
    <property type="term" value="C:cytosol"/>
    <property type="evidence" value="ECO:0007669"/>
    <property type="project" value="TreeGrafter"/>
</dbReference>
<protein>
    <recommendedName>
        <fullName evidence="4">Translation initiation factor IF-1</fullName>
    </recommendedName>
</protein>
<dbReference type="NCBIfam" id="TIGR00008">
    <property type="entry name" value="infA"/>
    <property type="match status" value="1"/>
</dbReference>
<name>A0A955L167_9BACT</name>
<dbReference type="GO" id="GO:0043022">
    <property type="term" value="F:ribosome binding"/>
    <property type="evidence" value="ECO:0007669"/>
    <property type="project" value="TreeGrafter"/>
</dbReference>
<dbReference type="PANTHER" id="PTHR33370">
    <property type="entry name" value="TRANSLATION INITIATION FACTOR IF-1, CHLOROPLASTIC"/>
    <property type="match status" value="1"/>
</dbReference>
<feature type="domain" description="S1-like" evidence="6">
    <location>
        <begin position="41"/>
        <end position="83"/>
    </location>
</feature>
<evidence type="ECO:0000256" key="2">
    <source>
        <dbReference type="ARBA" id="ARBA00022540"/>
    </source>
</evidence>
<keyword evidence="2 5" id="KW-0396">Initiation factor</keyword>
<organism evidence="7 8">
    <name type="scientific">Candidatus Dojkabacteria bacterium</name>
    <dbReference type="NCBI Taxonomy" id="2099670"/>
    <lineage>
        <taxon>Bacteria</taxon>
        <taxon>Candidatus Dojkabacteria</taxon>
    </lineage>
</organism>
<dbReference type="AlphaFoldDB" id="A0A955L167"/>
<dbReference type="Pfam" id="PF01176">
    <property type="entry name" value="eIF-1a"/>
    <property type="match status" value="1"/>
</dbReference>
<dbReference type="InterPro" id="IPR006196">
    <property type="entry name" value="RNA-binding_domain_S1_IF1"/>
</dbReference>
<dbReference type="Gene3D" id="2.40.50.140">
    <property type="entry name" value="Nucleic acid-binding proteins"/>
    <property type="match status" value="1"/>
</dbReference>
<dbReference type="InterPro" id="IPR012340">
    <property type="entry name" value="NA-bd_OB-fold"/>
</dbReference>
<evidence type="ECO:0000313" key="7">
    <source>
        <dbReference type="EMBL" id="MCA9380883.1"/>
    </source>
</evidence>
<dbReference type="InterPro" id="IPR004368">
    <property type="entry name" value="TIF_IF1"/>
</dbReference>
<sequence>MPDVKSANELKTESVTVEGEVIDILPGLEYMVRIDYNGIQHDVKCYVSGKMRTHYIQLTKGDQVRVEISLYDINQGRITYRLTKRAMSQPPRRPKK</sequence>
<evidence type="ECO:0000256" key="4">
    <source>
        <dbReference type="NCBIfam" id="TIGR00008"/>
    </source>
</evidence>
<comment type="similarity">
    <text evidence="1">Belongs to the IF-1 family.</text>
</comment>
<comment type="caution">
    <text evidence="7">The sequence shown here is derived from an EMBL/GenBank/DDBJ whole genome shotgun (WGS) entry which is preliminary data.</text>
</comment>
<dbReference type="EMBL" id="JAGQLJ010000024">
    <property type="protein sequence ID" value="MCA9380883.1"/>
    <property type="molecule type" value="Genomic_DNA"/>
</dbReference>
<reference evidence="7" key="2">
    <citation type="journal article" date="2021" name="Microbiome">
        <title>Successional dynamics and alternative stable states in a saline activated sludge microbial community over 9 years.</title>
        <authorList>
            <person name="Wang Y."/>
            <person name="Ye J."/>
            <person name="Ju F."/>
            <person name="Liu L."/>
            <person name="Boyd J.A."/>
            <person name="Deng Y."/>
            <person name="Parks D.H."/>
            <person name="Jiang X."/>
            <person name="Yin X."/>
            <person name="Woodcroft B.J."/>
            <person name="Tyson G.W."/>
            <person name="Hugenholtz P."/>
            <person name="Polz M.F."/>
            <person name="Zhang T."/>
        </authorList>
    </citation>
    <scope>NUCLEOTIDE SEQUENCE</scope>
    <source>
        <strain evidence="7">HKST-UBA13</strain>
    </source>
</reference>
<gene>
    <name evidence="7" type="primary">infA</name>
    <name evidence="7" type="ORF">KC678_01320</name>
</gene>
<dbReference type="GO" id="GO:0003743">
    <property type="term" value="F:translation initiation factor activity"/>
    <property type="evidence" value="ECO:0007669"/>
    <property type="project" value="UniProtKB-UniRule"/>
</dbReference>
<dbReference type="GO" id="GO:0003723">
    <property type="term" value="F:RNA binding"/>
    <property type="evidence" value="ECO:0007669"/>
    <property type="project" value="InterPro"/>
</dbReference>
<evidence type="ECO:0000256" key="5">
    <source>
        <dbReference type="PROSITE-ProRule" id="PRU00181"/>
    </source>
</evidence>